<dbReference type="EMBL" id="AZQQ01000065">
    <property type="protein sequence ID" value="KDD69806.1"/>
    <property type="molecule type" value="Genomic_DNA"/>
</dbReference>
<evidence type="ECO:0000313" key="2">
    <source>
        <dbReference type="Proteomes" id="UP000026739"/>
    </source>
</evidence>
<gene>
    <name evidence="1" type="ORF">V466_07570</name>
</gene>
<dbReference type="AlphaFoldDB" id="A0A059L6F6"/>
<comment type="caution">
    <text evidence="1">The sequence shown here is derived from an EMBL/GenBank/DDBJ whole genome shotgun (WGS) entry which is preliminary data.</text>
</comment>
<accession>A0A059L6F6</accession>
<protein>
    <submittedName>
        <fullName evidence="1">Uncharacterized protein</fullName>
    </submittedName>
</protein>
<reference evidence="1 2" key="1">
    <citation type="submission" date="2013-12" db="EMBL/GenBank/DDBJ databases">
        <authorList>
            <person name="Formusa P.A."/>
            <person name="Habash M."/>
            <person name="Lee H."/>
            <person name="Trevors J.T."/>
        </authorList>
    </citation>
    <scope>NUCLEOTIDE SEQUENCE [LARGE SCALE GENOMIC DNA]</scope>
    <source>
        <strain evidence="1 2">PD30</strain>
    </source>
</reference>
<organism evidence="1 2">
    <name type="scientific">Pseudomonas mandelii PD30</name>
    <dbReference type="NCBI Taxonomy" id="1419583"/>
    <lineage>
        <taxon>Bacteria</taxon>
        <taxon>Pseudomonadati</taxon>
        <taxon>Pseudomonadota</taxon>
        <taxon>Gammaproteobacteria</taxon>
        <taxon>Pseudomonadales</taxon>
        <taxon>Pseudomonadaceae</taxon>
        <taxon>Pseudomonas</taxon>
    </lineage>
</organism>
<proteinExistence type="predicted"/>
<sequence>MNSDNTQQRLTFGLAVFVCGVRKDQKIAALECVLL</sequence>
<name>A0A059L6F6_9PSED</name>
<evidence type="ECO:0000313" key="1">
    <source>
        <dbReference type="EMBL" id="KDD69806.1"/>
    </source>
</evidence>
<dbReference type="Proteomes" id="UP000026739">
    <property type="component" value="Unassembled WGS sequence"/>
</dbReference>